<dbReference type="InterPro" id="IPR037522">
    <property type="entry name" value="HD_GYP_dom"/>
</dbReference>
<gene>
    <name evidence="2" type="ORF">SCL_2235</name>
</gene>
<dbReference type="EMBL" id="AP014879">
    <property type="protein sequence ID" value="BAV34524.1"/>
    <property type="molecule type" value="Genomic_DNA"/>
</dbReference>
<dbReference type="Gene3D" id="1.10.3210.10">
    <property type="entry name" value="Hypothetical protein af1432"/>
    <property type="match status" value="1"/>
</dbReference>
<dbReference type="PANTHER" id="PTHR43155:SF2">
    <property type="entry name" value="CYCLIC DI-GMP PHOSPHODIESTERASE PA4108"/>
    <property type="match status" value="1"/>
</dbReference>
<proteinExistence type="predicted"/>
<accession>A0A1B4XI94</accession>
<feature type="domain" description="HD-GYP" evidence="1">
    <location>
        <begin position="163"/>
        <end position="359"/>
    </location>
</feature>
<dbReference type="Pfam" id="PF13487">
    <property type="entry name" value="HD_5"/>
    <property type="match status" value="1"/>
</dbReference>
<dbReference type="InterPro" id="IPR006675">
    <property type="entry name" value="HDIG_dom"/>
</dbReference>
<dbReference type="InterPro" id="IPR021812">
    <property type="entry name" value="DUF3391"/>
</dbReference>
<reference evidence="2 3" key="1">
    <citation type="submission" date="2015-05" db="EMBL/GenBank/DDBJ databases">
        <title>Complete genome sequence of a sulfur-oxidizing gammaproteobacterium strain HA5.</title>
        <authorList>
            <person name="Miura A."/>
            <person name="Kojima H."/>
            <person name="Fukui M."/>
        </authorList>
    </citation>
    <scope>NUCLEOTIDE SEQUENCE [LARGE SCALE GENOMIC DNA]</scope>
    <source>
        <strain evidence="2 3">HA5</strain>
    </source>
</reference>
<dbReference type="SUPFAM" id="SSF109604">
    <property type="entry name" value="HD-domain/PDEase-like"/>
    <property type="match status" value="1"/>
</dbReference>
<dbReference type="KEGG" id="slim:SCL_2235"/>
<dbReference type="Proteomes" id="UP000243180">
    <property type="component" value="Chromosome"/>
</dbReference>
<name>A0A1B4XI94_9GAMM</name>
<evidence type="ECO:0000313" key="2">
    <source>
        <dbReference type="EMBL" id="BAV34524.1"/>
    </source>
</evidence>
<dbReference type="InterPro" id="IPR003607">
    <property type="entry name" value="HD/PDEase_dom"/>
</dbReference>
<keyword evidence="3" id="KW-1185">Reference proteome</keyword>
<evidence type="ECO:0000259" key="1">
    <source>
        <dbReference type="PROSITE" id="PS51832"/>
    </source>
</evidence>
<sequence length="433" mass="48394">MLYLYDMKKKIAVQDLQRGMYVSELVGRHWRETPFLFQGFEIQSDEQIEEIGRYCRHVYIDTEQGIDVSSRPRPTASTSPILIVPPEKKEPIIKFEKVIERFAPGHRRPPRYQDVTTLEEEIGHAREIVTETREAVYDIMTDVRLGRSINTTAAKKVVADMVDSVIRNPDALMCLNQLKDKDEYTALHSLRVCVLALAFGRHLDLTDEELNLLGIGALLHDIGKMKVPNDIINKPGKLTDEEFSLMKSHVPQGVGILEQTHGISSVSIDVARYHHERYAGGGYANGSKGDQIGLFGSIGGIVDCYDAITSDRSYHAGLSAHDALTKMYSWRGRDFQPLLVEQFIQCMGIYPIGSVVELNNGSIGVVVSINRTRRLRPKVAMVLNSDKTPFTPAKVIDLMHEGSEGAHRGLEIRKVLPPGEHGVIPTKYIPLGA</sequence>
<dbReference type="CDD" id="cd00077">
    <property type="entry name" value="HDc"/>
    <property type="match status" value="1"/>
</dbReference>
<dbReference type="Pfam" id="PF11871">
    <property type="entry name" value="DUF3391"/>
    <property type="match status" value="1"/>
</dbReference>
<evidence type="ECO:0000313" key="3">
    <source>
        <dbReference type="Proteomes" id="UP000243180"/>
    </source>
</evidence>
<dbReference type="PANTHER" id="PTHR43155">
    <property type="entry name" value="CYCLIC DI-GMP PHOSPHODIESTERASE PA4108-RELATED"/>
    <property type="match status" value="1"/>
</dbReference>
<protein>
    <submittedName>
        <fullName evidence="2">Metal dependent phosphohydrolase</fullName>
    </submittedName>
</protein>
<dbReference type="InParanoid" id="A0A1B4XI94"/>
<dbReference type="SMART" id="SM00471">
    <property type="entry name" value="HDc"/>
    <property type="match status" value="1"/>
</dbReference>
<dbReference type="PROSITE" id="PS51832">
    <property type="entry name" value="HD_GYP"/>
    <property type="match status" value="1"/>
</dbReference>
<dbReference type="GO" id="GO:0008081">
    <property type="term" value="F:phosphoric diester hydrolase activity"/>
    <property type="evidence" value="ECO:0007669"/>
    <property type="project" value="UniProtKB-ARBA"/>
</dbReference>
<keyword evidence="2" id="KW-0378">Hydrolase</keyword>
<dbReference type="AlphaFoldDB" id="A0A1B4XI94"/>
<dbReference type="NCBIfam" id="TIGR00277">
    <property type="entry name" value="HDIG"/>
    <property type="match status" value="1"/>
</dbReference>
<organism evidence="2 3">
    <name type="scientific">Sulfuricaulis limicola</name>
    <dbReference type="NCBI Taxonomy" id="1620215"/>
    <lineage>
        <taxon>Bacteria</taxon>
        <taxon>Pseudomonadati</taxon>
        <taxon>Pseudomonadota</taxon>
        <taxon>Gammaproteobacteria</taxon>
        <taxon>Acidiferrobacterales</taxon>
        <taxon>Acidiferrobacteraceae</taxon>
        <taxon>Sulfuricaulis</taxon>
    </lineage>
</organism>